<dbReference type="PROSITE" id="PS00107">
    <property type="entry name" value="PROTEIN_KINASE_ATP"/>
    <property type="match status" value="1"/>
</dbReference>
<feature type="domain" description="Protein kinase" evidence="10">
    <location>
        <begin position="11"/>
        <end position="271"/>
    </location>
</feature>
<name>A0A4S8NN15_9ACTN</name>
<keyword evidence="5 11" id="KW-0418">Kinase</keyword>
<evidence type="ECO:0000313" key="12">
    <source>
        <dbReference type="Proteomes" id="UP000307087"/>
    </source>
</evidence>
<dbReference type="CDD" id="cd14014">
    <property type="entry name" value="STKc_PknB_like"/>
    <property type="match status" value="1"/>
</dbReference>
<evidence type="ECO:0000256" key="5">
    <source>
        <dbReference type="ARBA" id="ARBA00022777"/>
    </source>
</evidence>
<evidence type="ECO:0000256" key="3">
    <source>
        <dbReference type="ARBA" id="ARBA00022679"/>
    </source>
</evidence>
<feature type="transmembrane region" description="Helical" evidence="9">
    <location>
        <begin position="327"/>
        <end position="349"/>
    </location>
</feature>
<evidence type="ECO:0000256" key="2">
    <source>
        <dbReference type="ARBA" id="ARBA00022527"/>
    </source>
</evidence>
<proteinExistence type="predicted"/>
<organism evidence="11 12">
    <name type="scientific">Nocardioides caeni</name>
    <dbReference type="NCBI Taxonomy" id="574700"/>
    <lineage>
        <taxon>Bacteria</taxon>
        <taxon>Bacillati</taxon>
        <taxon>Actinomycetota</taxon>
        <taxon>Actinomycetes</taxon>
        <taxon>Propionibacteriales</taxon>
        <taxon>Nocardioidaceae</taxon>
        <taxon>Nocardioides</taxon>
    </lineage>
</organism>
<evidence type="ECO:0000313" key="11">
    <source>
        <dbReference type="EMBL" id="THV18337.1"/>
    </source>
</evidence>
<dbReference type="PROSITE" id="PS00108">
    <property type="entry name" value="PROTEIN_KINASE_ST"/>
    <property type="match status" value="1"/>
</dbReference>
<dbReference type="InterPro" id="IPR000719">
    <property type="entry name" value="Prot_kinase_dom"/>
</dbReference>
<evidence type="ECO:0000256" key="9">
    <source>
        <dbReference type="SAM" id="Phobius"/>
    </source>
</evidence>
<reference evidence="11 12" key="1">
    <citation type="journal article" date="2009" name="Int. J. Syst. Evol. Microbiol.">
        <title>Nocardioides caeni sp. nov., isolated from wastewater.</title>
        <authorList>
            <person name="Yoon J.H."/>
            <person name="Kang S.J."/>
            <person name="Park S."/>
            <person name="Kim W."/>
            <person name="Oh T.K."/>
        </authorList>
    </citation>
    <scope>NUCLEOTIDE SEQUENCE [LARGE SCALE GENOMIC DNA]</scope>
    <source>
        <strain evidence="11 12">DSM 23134</strain>
    </source>
</reference>
<dbReference type="RefSeq" id="WP_136561052.1">
    <property type="nucleotide sequence ID" value="NZ_BAABLS010000002.1"/>
</dbReference>
<dbReference type="Gene3D" id="1.10.510.10">
    <property type="entry name" value="Transferase(Phosphotransferase) domain 1"/>
    <property type="match status" value="1"/>
</dbReference>
<dbReference type="PROSITE" id="PS50011">
    <property type="entry name" value="PROTEIN_KINASE_DOM"/>
    <property type="match status" value="1"/>
</dbReference>
<dbReference type="PANTHER" id="PTHR43289">
    <property type="entry name" value="MITOGEN-ACTIVATED PROTEIN KINASE KINASE KINASE 20-RELATED"/>
    <property type="match status" value="1"/>
</dbReference>
<evidence type="ECO:0000256" key="7">
    <source>
        <dbReference type="PROSITE-ProRule" id="PRU10141"/>
    </source>
</evidence>
<evidence type="ECO:0000259" key="10">
    <source>
        <dbReference type="PROSITE" id="PS50011"/>
    </source>
</evidence>
<keyword evidence="6 7" id="KW-0067">ATP-binding</keyword>
<dbReference type="OrthoDB" id="9762169at2"/>
<feature type="binding site" evidence="7">
    <location>
        <position position="40"/>
    </location>
    <ligand>
        <name>ATP</name>
        <dbReference type="ChEBI" id="CHEBI:30616"/>
    </ligand>
</feature>
<dbReference type="PANTHER" id="PTHR43289:SF6">
    <property type="entry name" value="SERINE_THREONINE-PROTEIN KINASE NEKL-3"/>
    <property type="match status" value="1"/>
</dbReference>
<keyword evidence="2 11" id="KW-0723">Serine/threonine-protein kinase</keyword>
<dbReference type="Gene3D" id="3.30.200.20">
    <property type="entry name" value="Phosphorylase Kinase, domain 1"/>
    <property type="match status" value="1"/>
</dbReference>
<feature type="region of interest" description="Disordered" evidence="8">
    <location>
        <begin position="357"/>
        <end position="398"/>
    </location>
</feature>
<dbReference type="InterPro" id="IPR008271">
    <property type="entry name" value="Ser/Thr_kinase_AS"/>
</dbReference>
<keyword evidence="9" id="KW-1133">Transmembrane helix</keyword>
<dbReference type="SUPFAM" id="SSF56112">
    <property type="entry name" value="Protein kinase-like (PK-like)"/>
    <property type="match status" value="1"/>
</dbReference>
<dbReference type="InterPro" id="IPR017441">
    <property type="entry name" value="Protein_kinase_ATP_BS"/>
</dbReference>
<feature type="compositionally biased region" description="Pro residues" evidence="8">
    <location>
        <begin position="271"/>
        <end position="287"/>
    </location>
</feature>
<dbReference type="GO" id="GO:0005524">
    <property type="term" value="F:ATP binding"/>
    <property type="evidence" value="ECO:0007669"/>
    <property type="project" value="UniProtKB-UniRule"/>
</dbReference>
<gene>
    <name evidence="11" type="ORF">E9934_01490</name>
</gene>
<dbReference type="SMART" id="SM00220">
    <property type="entry name" value="S_TKc"/>
    <property type="match status" value="1"/>
</dbReference>
<keyword evidence="9" id="KW-0472">Membrane</keyword>
<sequence length="488" mass="50576">MRAGEVLAGRFELLRTIGRGGNGEVWRCRDTVLEREVAVKLLDLGDADERVRRRFHQEARSAAALIHPHVVAVHDAGIDGSRAFLVMELLPGPTLAALVRREGPLPPARAVDLAAQAAAGLEAVHRVGIVHRDVKPGNLVLDSLGRVKVVDFGIASVREATATQLTAPGTLVGSASYLSPEQARGESATPASDHYGLGCTLMTLLTGEPPFSAEHPLAVLQQHLSELPPRVVSRRPEVPAWIDALVDDLLAKEPGRRAAGFAVLLDRGGVLPPPPPVDSTSSMPPPTRTLVATSSGWGTGSGTGSGPSPLPPPPPPRHSRTAGPPAWAVPAVLGLLVLMVAVVLVAALAGGDDDQRAAAGAADTDTPSTTLAAEPPNSTTSAPVPRRQQSVDTPVGPADAMSSLRAVVDLAARAGELDDKAIGALDKRMDRLDRAIAGGESGDRMTKALDDLDKALADSIGKNQVRPATAQRLRAAAQAVRDAASTAG</sequence>
<evidence type="ECO:0000256" key="1">
    <source>
        <dbReference type="ARBA" id="ARBA00012513"/>
    </source>
</evidence>
<feature type="region of interest" description="Disordered" evidence="8">
    <location>
        <begin position="267"/>
        <end position="322"/>
    </location>
</feature>
<dbReference type="Proteomes" id="UP000307087">
    <property type="component" value="Unassembled WGS sequence"/>
</dbReference>
<dbReference type="InterPro" id="IPR011009">
    <property type="entry name" value="Kinase-like_dom_sf"/>
</dbReference>
<dbReference type="EMBL" id="STGW01000001">
    <property type="protein sequence ID" value="THV18337.1"/>
    <property type="molecule type" value="Genomic_DNA"/>
</dbReference>
<dbReference type="Pfam" id="PF00069">
    <property type="entry name" value="Pkinase"/>
    <property type="match status" value="1"/>
</dbReference>
<dbReference type="AlphaFoldDB" id="A0A4S8NN15"/>
<protein>
    <recommendedName>
        <fullName evidence="1">non-specific serine/threonine protein kinase</fullName>
        <ecNumber evidence="1">2.7.11.1</ecNumber>
    </recommendedName>
</protein>
<dbReference type="FunFam" id="1.10.510.10:FF:000021">
    <property type="entry name" value="Serine/threonine protein kinase"/>
    <property type="match status" value="1"/>
</dbReference>
<feature type="compositionally biased region" description="Polar residues" evidence="8">
    <location>
        <begin position="366"/>
        <end position="392"/>
    </location>
</feature>
<evidence type="ECO:0000256" key="8">
    <source>
        <dbReference type="SAM" id="MobiDB-lite"/>
    </source>
</evidence>
<keyword evidence="4 7" id="KW-0547">Nucleotide-binding</keyword>
<evidence type="ECO:0000256" key="4">
    <source>
        <dbReference type="ARBA" id="ARBA00022741"/>
    </source>
</evidence>
<evidence type="ECO:0000256" key="6">
    <source>
        <dbReference type="ARBA" id="ARBA00022840"/>
    </source>
</evidence>
<keyword evidence="12" id="KW-1185">Reference proteome</keyword>
<keyword evidence="3" id="KW-0808">Transferase</keyword>
<accession>A0A4S8NN15</accession>
<dbReference type="GO" id="GO:0004674">
    <property type="term" value="F:protein serine/threonine kinase activity"/>
    <property type="evidence" value="ECO:0007669"/>
    <property type="project" value="UniProtKB-KW"/>
</dbReference>
<comment type="caution">
    <text evidence="11">The sequence shown here is derived from an EMBL/GenBank/DDBJ whole genome shotgun (WGS) entry which is preliminary data.</text>
</comment>
<dbReference type="EC" id="2.7.11.1" evidence="1"/>
<keyword evidence="9" id="KW-0812">Transmembrane</keyword>